<evidence type="ECO:0000313" key="2">
    <source>
        <dbReference type="Proteomes" id="UP000676035"/>
    </source>
</evidence>
<accession>A0ABS5MVR0</accession>
<evidence type="ECO:0000313" key="1">
    <source>
        <dbReference type="EMBL" id="MBS4077687.1"/>
    </source>
</evidence>
<name>A0ABS5MVR0_9PSED</name>
<protein>
    <submittedName>
        <fullName evidence="1">Uncharacterized protein</fullName>
    </submittedName>
</protein>
<reference evidence="1 2" key="1">
    <citation type="submission" date="2021-04" db="EMBL/GenBank/DDBJ databases">
        <title>Pseudomonas rustica sp. nov. isolated from raw milk.</title>
        <authorList>
            <person name="Fiedler G."/>
            <person name="Gieschler S."/>
            <person name="Kabisch J."/>
            <person name="Grimmler C."/>
            <person name="Brinks E."/>
            <person name="Wagner N."/>
            <person name="Hetzer B."/>
            <person name="Franz C.M.A.P."/>
            <person name="Boehnlein C."/>
        </authorList>
    </citation>
    <scope>NUCLEOTIDE SEQUENCE [LARGE SCALE GENOMIC DNA]</scope>
    <source>
        <strain evidence="1 2">MBT-4</strain>
    </source>
</reference>
<organism evidence="1 2">
    <name type="scientific">Pseudomonas rustica</name>
    <dbReference type="NCBI Taxonomy" id="2827099"/>
    <lineage>
        <taxon>Bacteria</taxon>
        <taxon>Pseudomonadati</taxon>
        <taxon>Pseudomonadota</taxon>
        <taxon>Gammaproteobacteria</taxon>
        <taxon>Pseudomonadales</taxon>
        <taxon>Pseudomonadaceae</taxon>
        <taxon>Pseudomonas</taxon>
    </lineage>
</organism>
<proteinExistence type="predicted"/>
<comment type="caution">
    <text evidence="1">The sequence shown here is derived from an EMBL/GenBank/DDBJ whole genome shotgun (WGS) entry which is preliminary data.</text>
</comment>
<sequence length="212" mass="23886">MDAQVEPQAADTLQAADDTNTLKLMLPDEISVASVAPILNALAAAATGEKIELHLRHNGGGDVDQMIELIKNLHETKASVEITFSRYVMSAAATIWLWFRVWPTARVQSLPPRKPGVVMYHRPRLGEGLYICFTDEMDDGHVLKAHFEKKFKLFDLLFEEMYLRMLASGNEGQPAAVPEEAKIHEQNGLSYRHAIYRMRDSYYGNQDCLIPV</sequence>
<dbReference type="EMBL" id="JAGYHF010000002">
    <property type="protein sequence ID" value="MBS4077687.1"/>
    <property type="molecule type" value="Genomic_DNA"/>
</dbReference>
<dbReference type="Proteomes" id="UP000676035">
    <property type="component" value="Unassembled WGS sequence"/>
</dbReference>
<gene>
    <name evidence="1" type="ORF">KFS80_05220</name>
</gene>
<dbReference type="RefSeq" id="WP_212544150.1">
    <property type="nucleotide sequence ID" value="NZ_JAGYHF010000002.1"/>
</dbReference>
<keyword evidence="2" id="KW-1185">Reference proteome</keyword>